<organism evidence="2">
    <name type="scientific">candidate division WS2 bacterium ADurb.Bin280</name>
    <dbReference type="NCBI Taxonomy" id="1852829"/>
    <lineage>
        <taxon>Bacteria</taxon>
        <taxon>candidate division WS2</taxon>
    </lineage>
</organism>
<feature type="domain" description="Helix-turn-helix" evidence="1">
    <location>
        <begin position="22"/>
        <end position="66"/>
    </location>
</feature>
<dbReference type="EMBL" id="MWBO01000053">
    <property type="protein sequence ID" value="OQA51993.1"/>
    <property type="molecule type" value="Genomic_DNA"/>
</dbReference>
<dbReference type="InterPro" id="IPR010093">
    <property type="entry name" value="SinI_DNA-bd"/>
</dbReference>
<gene>
    <name evidence="2" type="ORF">BWY43_00713</name>
</gene>
<reference evidence="2" key="1">
    <citation type="submission" date="2017-02" db="EMBL/GenBank/DDBJ databases">
        <title>Delving into the versatile metabolic prowess of the omnipresent phylum Bacteroidetes.</title>
        <authorList>
            <person name="Nobu M.K."/>
            <person name="Mei R."/>
            <person name="Narihiro T."/>
            <person name="Kuroda K."/>
            <person name="Liu W.-T."/>
        </authorList>
    </citation>
    <scope>NUCLEOTIDE SEQUENCE</scope>
    <source>
        <strain evidence="2">ADurb.Bin280</strain>
    </source>
</reference>
<dbReference type="InterPro" id="IPR041657">
    <property type="entry name" value="HTH_17"/>
</dbReference>
<accession>A0A1V5SCK1</accession>
<proteinExistence type="predicted"/>
<name>A0A1V5SCK1_9BACT</name>
<dbReference type="NCBIfam" id="TIGR01764">
    <property type="entry name" value="excise"/>
    <property type="match status" value="1"/>
</dbReference>
<dbReference type="Pfam" id="PF12728">
    <property type="entry name" value="HTH_17"/>
    <property type="match status" value="1"/>
</dbReference>
<dbReference type="AlphaFoldDB" id="A0A1V5SCK1"/>
<comment type="caution">
    <text evidence="2">The sequence shown here is derived from an EMBL/GenBank/DDBJ whole genome shotgun (WGS) entry which is preliminary data.</text>
</comment>
<evidence type="ECO:0000259" key="1">
    <source>
        <dbReference type="Pfam" id="PF12728"/>
    </source>
</evidence>
<dbReference type="GO" id="GO:0003677">
    <property type="term" value="F:DNA binding"/>
    <property type="evidence" value="ECO:0007669"/>
    <property type="project" value="InterPro"/>
</dbReference>
<evidence type="ECO:0000313" key="2">
    <source>
        <dbReference type="EMBL" id="OQA51993.1"/>
    </source>
</evidence>
<dbReference type="Proteomes" id="UP000485367">
    <property type="component" value="Unassembled WGS sequence"/>
</dbReference>
<sequence length="100" mass="11637">MPTIDKMQLKLYAVFIMQQKDFYTIPEFANEIGLSRSQVFRIVKKGEIKAQRFGKLYLIPKEELDHLTGDVTQNDRDSIKDGVEKVLEEYGEVIRELGDK</sequence>
<protein>
    <submittedName>
        <fullName evidence="2">Helix-turn-helix domain protein</fullName>
    </submittedName>
</protein>